<protein>
    <submittedName>
        <fullName evidence="3">Serine hydrolase</fullName>
        <ecNumber evidence="3">3.-.-.-</ecNumber>
    </submittedName>
</protein>
<comment type="caution">
    <text evidence="3">The sequence shown here is derived from an EMBL/GenBank/DDBJ whole genome shotgun (WGS) entry which is preliminary data.</text>
</comment>
<accession>A0AAE3QTB3</accession>
<keyword evidence="1" id="KW-0732">Signal</keyword>
<evidence type="ECO:0000313" key="3">
    <source>
        <dbReference type="EMBL" id="MDJ1485067.1"/>
    </source>
</evidence>
<evidence type="ECO:0000259" key="2">
    <source>
        <dbReference type="Pfam" id="PF00144"/>
    </source>
</evidence>
<keyword evidence="3" id="KW-0378">Hydrolase</keyword>
<dbReference type="AlphaFoldDB" id="A0AAE3QTB3"/>
<dbReference type="PROSITE" id="PS51257">
    <property type="entry name" value="PROKAR_LIPOPROTEIN"/>
    <property type="match status" value="1"/>
</dbReference>
<dbReference type="GO" id="GO:0016787">
    <property type="term" value="F:hydrolase activity"/>
    <property type="evidence" value="ECO:0007669"/>
    <property type="project" value="UniProtKB-KW"/>
</dbReference>
<gene>
    <name evidence="3" type="ORF">QNI16_31505</name>
</gene>
<proteinExistence type="predicted"/>
<name>A0AAE3QTB3_9BACT</name>
<evidence type="ECO:0000256" key="1">
    <source>
        <dbReference type="SAM" id="SignalP"/>
    </source>
</evidence>
<dbReference type="InterPro" id="IPR001466">
    <property type="entry name" value="Beta-lactam-related"/>
</dbReference>
<dbReference type="Proteomes" id="UP001241110">
    <property type="component" value="Unassembled WGS sequence"/>
</dbReference>
<dbReference type="Gene3D" id="3.40.710.10">
    <property type="entry name" value="DD-peptidase/beta-lactamase superfamily"/>
    <property type="match status" value="2"/>
</dbReference>
<dbReference type="InterPro" id="IPR050491">
    <property type="entry name" value="AmpC-like"/>
</dbReference>
<dbReference type="EMBL" id="JASJOS010000018">
    <property type="protein sequence ID" value="MDJ1485067.1"/>
    <property type="molecule type" value="Genomic_DNA"/>
</dbReference>
<dbReference type="Pfam" id="PF00144">
    <property type="entry name" value="Beta-lactamase"/>
    <property type="match status" value="1"/>
</dbReference>
<evidence type="ECO:0000313" key="4">
    <source>
        <dbReference type="Proteomes" id="UP001241110"/>
    </source>
</evidence>
<dbReference type="InterPro" id="IPR012338">
    <property type="entry name" value="Beta-lactam/transpept-like"/>
</dbReference>
<dbReference type="PANTHER" id="PTHR46825">
    <property type="entry name" value="D-ALANYL-D-ALANINE-CARBOXYPEPTIDASE/ENDOPEPTIDASE AMPH"/>
    <property type="match status" value="1"/>
</dbReference>
<feature type="chain" id="PRO_5042194070" evidence="1">
    <location>
        <begin position="20"/>
        <end position="383"/>
    </location>
</feature>
<reference evidence="3" key="1">
    <citation type="submission" date="2023-05" db="EMBL/GenBank/DDBJ databases">
        <authorList>
            <person name="Zhang X."/>
        </authorList>
    </citation>
    <scope>NUCLEOTIDE SEQUENCE</scope>
    <source>
        <strain evidence="3">YF14B1</strain>
    </source>
</reference>
<dbReference type="SUPFAM" id="SSF56601">
    <property type="entry name" value="beta-lactamase/transpeptidase-like"/>
    <property type="match status" value="1"/>
</dbReference>
<dbReference type="EC" id="3.-.-.-" evidence="3"/>
<dbReference type="RefSeq" id="WP_313987110.1">
    <property type="nucleotide sequence ID" value="NZ_JASJOS010000018.1"/>
</dbReference>
<feature type="signal peptide" evidence="1">
    <location>
        <begin position="1"/>
        <end position="19"/>
    </location>
</feature>
<sequence length="383" mass="42374">MKLLSNVLTLCFAFCLLTACDTVVEVSPGKELDTDKLADLIEERLKGNCVGYQFTIGFKGENKVMRAGGDARLAPDANPRAMLITDRYTLASVSKNITATALMQLLAAKGLTLDTKLAPYLPGHWKVSASLQTVTFRQLLTHTSNLYDAQTDYQTLKNFADTATRNSPTGYRNVNYALLRFAIVHLSGKTVTNLPNNATSSQRQQVEAKQAQEYGDNYVAYCQENIFGKIGSYPNVNCKQLPDSENPGLCYQFPKDGKSGEPWFDFTTMAGSQGWYMTSAQLASYFGKLMYSTQLLPSATTTQMRTESMGFFSSQTPKGLTCYYHNGYYPGQGYGNKGELNTIMIGYDNGIQIALIINSQYTNPTFSNNYGLALHDAIDTWNK</sequence>
<feature type="domain" description="Beta-lactamase-related" evidence="2">
    <location>
        <begin position="38"/>
        <end position="369"/>
    </location>
</feature>
<organism evidence="3 4">
    <name type="scientific">Xanthocytophaga flava</name>
    <dbReference type="NCBI Taxonomy" id="3048013"/>
    <lineage>
        <taxon>Bacteria</taxon>
        <taxon>Pseudomonadati</taxon>
        <taxon>Bacteroidota</taxon>
        <taxon>Cytophagia</taxon>
        <taxon>Cytophagales</taxon>
        <taxon>Rhodocytophagaceae</taxon>
        <taxon>Xanthocytophaga</taxon>
    </lineage>
</organism>
<dbReference type="PANTHER" id="PTHR46825:SF9">
    <property type="entry name" value="BETA-LACTAMASE-RELATED DOMAIN-CONTAINING PROTEIN"/>
    <property type="match status" value="1"/>
</dbReference>